<keyword evidence="4" id="KW-0349">Heme</keyword>
<comment type="function">
    <text evidence="1">Electron-transport protein of unknown function.</text>
</comment>
<evidence type="ECO:0000256" key="1">
    <source>
        <dbReference type="ARBA" id="ARBA00002028"/>
    </source>
</evidence>
<proteinExistence type="inferred from homology"/>
<keyword evidence="7" id="KW-1185">Reference proteome</keyword>
<dbReference type="InterPro" id="IPR010980">
    <property type="entry name" value="Cyt_c/b562"/>
</dbReference>
<dbReference type="GO" id="GO:0022900">
    <property type="term" value="P:electron transport chain"/>
    <property type="evidence" value="ECO:0007669"/>
    <property type="project" value="InterPro"/>
</dbReference>
<dbReference type="InterPro" id="IPR009155">
    <property type="entry name" value="Cyt_b562"/>
</dbReference>
<comment type="cofactor">
    <cofactor evidence="4">
        <name>heme b</name>
        <dbReference type="ChEBI" id="CHEBI:60344"/>
    </cofactor>
    <text evidence="4">Binds 1 heme b (iron(II)-protoporphyrin IX) group per molecule.</text>
</comment>
<keyword evidence="3 5" id="KW-0732">Signal</keyword>
<dbReference type="EMBL" id="QDKJ01000006">
    <property type="protein sequence ID" value="PWC12708.1"/>
    <property type="molecule type" value="Genomic_DNA"/>
</dbReference>
<dbReference type="PIRSF" id="PIRSF000029">
    <property type="entry name" value="Cytochrome_b562"/>
    <property type="match status" value="1"/>
</dbReference>
<feature type="signal peptide" evidence="5">
    <location>
        <begin position="1"/>
        <end position="23"/>
    </location>
</feature>
<dbReference type="GO" id="GO:0042597">
    <property type="term" value="C:periplasmic space"/>
    <property type="evidence" value="ECO:0007669"/>
    <property type="project" value="InterPro"/>
</dbReference>
<dbReference type="RefSeq" id="WP_109054062.1">
    <property type="nucleotide sequence ID" value="NZ_QDKJ01000006.1"/>
</dbReference>
<comment type="caution">
    <text evidence="6">The sequence shown here is derived from an EMBL/GenBank/DDBJ whole genome shotgun (WGS) entry which is preliminary data.</text>
</comment>
<evidence type="ECO:0000313" key="6">
    <source>
        <dbReference type="EMBL" id="PWC12708.1"/>
    </source>
</evidence>
<feature type="binding site" description="axial binding residue" evidence="4">
    <location>
        <position position="31"/>
    </location>
    <ligand>
        <name>heme b</name>
        <dbReference type="ChEBI" id="CHEBI:60344"/>
    </ligand>
    <ligandPart>
        <name>Fe</name>
        <dbReference type="ChEBI" id="CHEBI:18248"/>
    </ligandPart>
</feature>
<feature type="binding site" description="axial binding residue" evidence="4">
    <location>
        <position position="126"/>
    </location>
    <ligand>
        <name>heme b</name>
        <dbReference type="ChEBI" id="CHEBI:60344"/>
    </ligand>
    <ligandPart>
        <name>Fe</name>
        <dbReference type="ChEBI" id="CHEBI:18248"/>
    </ligandPart>
</feature>
<dbReference type="GO" id="GO:0009055">
    <property type="term" value="F:electron transfer activity"/>
    <property type="evidence" value="ECO:0007669"/>
    <property type="project" value="InterPro"/>
</dbReference>
<dbReference type="Gene3D" id="1.20.120.10">
    <property type="entry name" value="Cytochrome c/b562"/>
    <property type="match status" value="1"/>
</dbReference>
<name>A0A2U1TTH1_9GAMM</name>
<dbReference type="AlphaFoldDB" id="A0A2U1TTH1"/>
<keyword evidence="4" id="KW-0408">Iron</keyword>
<dbReference type="OrthoDB" id="6418637at2"/>
<evidence type="ECO:0000256" key="4">
    <source>
        <dbReference type="PIRSR" id="PIRSR000029-1"/>
    </source>
</evidence>
<accession>A0A2U1TTH1</accession>
<comment type="similarity">
    <text evidence="2">Belongs to the cytochrome b562 family.</text>
</comment>
<dbReference type="SUPFAM" id="SSF47175">
    <property type="entry name" value="Cytochromes"/>
    <property type="match status" value="1"/>
</dbReference>
<dbReference type="Proteomes" id="UP000245138">
    <property type="component" value="Unassembled WGS sequence"/>
</dbReference>
<organism evidence="6 7">
    <name type="scientific">Brenneria roseae subsp. americana</name>
    <dbReference type="NCBI Taxonomy" id="1508507"/>
    <lineage>
        <taxon>Bacteria</taxon>
        <taxon>Pseudomonadati</taxon>
        <taxon>Pseudomonadota</taxon>
        <taxon>Gammaproteobacteria</taxon>
        <taxon>Enterobacterales</taxon>
        <taxon>Pectobacteriaceae</taxon>
        <taxon>Brenneria</taxon>
    </lineage>
</organism>
<sequence length="131" mass="14161">MNRITKACFSVLLAGSLMMPVLANATAAADMRAMQQSYISASKADDAATLKAALTTFRENVTSAKTQIPPDFANQSADDPDRKAYVEGLDKVLQKIDDALTLADEGKLKEAKASISDIALLRNEYHKKLRG</sequence>
<dbReference type="GO" id="GO:0020037">
    <property type="term" value="F:heme binding"/>
    <property type="evidence" value="ECO:0007669"/>
    <property type="project" value="InterPro"/>
</dbReference>
<evidence type="ECO:0000256" key="5">
    <source>
        <dbReference type="SAM" id="SignalP"/>
    </source>
</evidence>
<keyword evidence="4" id="KW-0479">Metal-binding</keyword>
<evidence type="ECO:0000256" key="2">
    <source>
        <dbReference type="ARBA" id="ARBA00005523"/>
    </source>
</evidence>
<evidence type="ECO:0000313" key="7">
    <source>
        <dbReference type="Proteomes" id="UP000245138"/>
    </source>
</evidence>
<gene>
    <name evidence="6" type="ORF">B4923_09230</name>
</gene>
<feature type="chain" id="PRO_5015731051" evidence="5">
    <location>
        <begin position="24"/>
        <end position="131"/>
    </location>
</feature>
<dbReference type="Pfam" id="PF07361">
    <property type="entry name" value="Cytochrom_B562"/>
    <property type="match status" value="1"/>
</dbReference>
<protein>
    <submittedName>
        <fullName evidence="6">Cytochrome B562</fullName>
    </submittedName>
</protein>
<reference evidence="6 7" key="1">
    <citation type="submission" date="2018-04" db="EMBL/GenBank/DDBJ databases">
        <title>Brenneria corticis sp.nov.</title>
        <authorList>
            <person name="Li Y."/>
        </authorList>
    </citation>
    <scope>NUCLEOTIDE SEQUENCE [LARGE SCALE GENOMIC DNA]</scope>
    <source>
        <strain evidence="6 7">LMG 27715</strain>
    </source>
</reference>
<evidence type="ECO:0000256" key="3">
    <source>
        <dbReference type="ARBA" id="ARBA00022729"/>
    </source>
</evidence>
<dbReference type="GO" id="GO:0005506">
    <property type="term" value="F:iron ion binding"/>
    <property type="evidence" value="ECO:0007669"/>
    <property type="project" value="InterPro"/>
</dbReference>